<dbReference type="KEGG" id="php:PhaeoP97_02008"/>
<dbReference type="InterPro" id="IPR000595">
    <property type="entry name" value="cNMP-bd_dom"/>
</dbReference>
<dbReference type="Proteomes" id="UP000183859">
    <property type="component" value="Chromosome"/>
</dbReference>
<dbReference type="STRING" id="1844006.PhaeoP97_02008"/>
<evidence type="ECO:0000313" key="3">
    <source>
        <dbReference type="Proteomes" id="UP000183859"/>
    </source>
</evidence>
<dbReference type="RefSeq" id="WP_072504927.1">
    <property type="nucleotide sequence ID" value="NZ_CP016364.1"/>
</dbReference>
<dbReference type="Pfam" id="PF00027">
    <property type="entry name" value="cNMP_binding"/>
    <property type="match status" value="1"/>
</dbReference>
<proteinExistence type="predicted"/>
<accession>A0A1L3I5M8</accession>
<organism evidence="2 3">
    <name type="scientific">Phaeobacter porticola</name>
    <dbReference type="NCBI Taxonomy" id="1844006"/>
    <lineage>
        <taxon>Bacteria</taxon>
        <taxon>Pseudomonadati</taxon>
        <taxon>Pseudomonadota</taxon>
        <taxon>Alphaproteobacteria</taxon>
        <taxon>Rhodobacterales</taxon>
        <taxon>Roseobacteraceae</taxon>
        <taxon>Phaeobacter</taxon>
    </lineage>
</organism>
<reference evidence="3" key="1">
    <citation type="submission" date="2016-07" db="EMBL/GenBank/DDBJ databases">
        <title>Phaeobacter portensis sp. nov., a tropodithietic acid producing bacterium isolated from a German harbor.</title>
        <authorList>
            <person name="Freese H.M."/>
            <person name="Bunk B."/>
            <person name="Breider S."/>
            <person name="Brinkhoff T."/>
        </authorList>
    </citation>
    <scope>NUCLEOTIDE SEQUENCE [LARGE SCALE GENOMIC DNA]</scope>
    <source>
        <strain evidence="3">P97</strain>
    </source>
</reference>
<dbReference type="SUPFAM" id="SSF51206">
    <property type="entry name" value="cAMP-binding domain-like"/>
    <property type="match status" value="1"/>
</dbReference>
<feature type="domain" description="Cyclic nucleotide-binding" evidence="1">
    <location>
        <begin position="1"/>
        <end position="91"/>
    </location>
</feature>
<dbReference type="AlphaFoldDB" id="A0A1L3I5M8"/>
<evidence type="ECO:0000313" key="2">
    <source>
        <dbReference type="EMBL" id="APG47416.1"/>
    </source>
</evidence>
<dbReference type="OrthoDB" id="9798104at2"/>
<sequence length="178" mass="20001">MNLTEFVEEHGSPLTKEAEGYIFRMGDRDRSLYIVQSGLLKAYYLSADGKENIKSFLVPGDSIGSITSAYADKGCTFSLMCLQDCKLICVEFDAVLNESKNDSELSTEIIKFLLGFAMKKEAREYELLCLSAEDRYRRLVDTRPEIFDLVTQIDIARYLGVTPVGLSRIKKRVSATPA</sequence>
<protein>
    <submittedName>
        <fullName evidence="2">Anaerobic regulatory protein</fullName>
    </submittedName>
</protein>
<keyword evidence="3" id="KW-1185">Reference proteome</keyword>
<dbReference type="CDD" id="cd00038">
    <property type="entry name" value="CAP_ED"/>
    <property type="match status" value="1"/>
</dbReference>
<dbReference type="InterPro" id="IPR018490">
    <property type="entry name" value="cNMP-bd_dom_sf"/>
</dbReference>
<name>A0A1L3I5M8_9RHOB</name>
<dbReference type="PROSITE" id="PS50042">
    <property type="entry name" value="CNMP_BINDING_3"/>
    <property type="match status" value="1"/>
</dbReference>
<dbReference type="Gene3D" id="2.60.120.10">
    <property type="entry name" value="Jelly Rolls"/>
    <property type="match status" value="1"/>
</dbReference>
<evidence type="ECO:0000259" key="1">
    <source>
        <dbReference type="PROSITE" id="PS50042"/>
    </source>
</evidence>
<dbReference type="InterPro" id="IPR014710">
    <property type="entry name" value="RmlC-like_jellyroll"/>
</dbReference>
<dbReference type="EMBL" id="CP016364">
    <property type="protein sequence ID" value="APG47416.1"/>
    <property type="molecule type" value="Genomic_DNA"/>
</dbReference>
<gene>
    <name evidence="2" type="primary">fnr</name>
    <name evidence="2" type="ORF">PhaeoP97_02008</name>
</gene>